<feature type="transmembrane region" description="Helical" evidence="1">
    <location>
        <begin position="164"/>
        <end position="187"/>
    </location>
</feature>
<keyword evidence="1" id="KW-0472">Membrane</keyword>
<dbReference type="Proteomes" id="UP001175271">
    <property type="component" value="Unassembled WGS sequence"/>
</dbReference>
<keyword evidence="1" id="KW-1133">Transmembrane helix</keyword>
<sequence length="345" mass="38767">MLDWVFIVGTIDEMLVYPVFALSALLIFLSLAAVPPSLSRTYCLNLAVPSFSVTFVAIVIVWREAPGLLFVWIALGYYILLLSSFLEFFASFGYLYFSALTIFLAYVGYAKPLLFPVLTKTRNVVFMFAFGHIWASIAVVTLFPRNIPVVFLGMSADIDFSSVMIVQVFIVIFLYMAMVVLFVLTIVKMRQHAVNVIGNASVSAVHRRVLKSMLIYCTLPNVFAGIALPTYIYSTILEVNGFTRPSHWANTAEMRAWKSTDYLSRPFAGLSYSTGNIRLLANVFTALIAFHDYRVAMKKGLRRIVVPILNAMKISKHNTSIVTFYVDPLFHIPSSRTHVRDARCG</sequence>
<dbReference type="AlphaFoldDB" id="A0AA39LTB3"/>
<evidence type="ECO:0000256" key="1">
    <source>
        <dbReference type="SAM" id="Phobius"/>
    </source>
</evidence>
<name>A0AA39LTB3_9BILA</name>
<feature type="transmembrane region" description="Helical" evidence="1">
    <location>
        <begin position="124"/>
        <end position="144"/>
    </location>
</feature>
<feature type="transmembrane region" description="Helical" evidence="1">
    <location>
        <begin position="46"/>
        <end position="62"/>
    </location>
</feature>
<feature type="transmembrane region" description="Helical" evidence="1">
    <location>
        <begin position="213"/>
        <end position="233"/>
    </location>
</feature>
<evidence type="ECO:0000313" key="3">
    <source>
        <dbReference type="Proteomes" id="UP001175271"/>
    </source>
</evidence>
<accession>A0AA39LTB3</accession>
<evidence type="ECO:0000313" key="2">
    <source>
        <dbReference type="EMBL" id="KAK0408560.1"/>
    </source>
</evidence>
<organism evidence="2 3">
    <name type="scientific">Steinernema hermaphroditum</name>
    <dbReference type="NCBI Taxonomy" id="289476"/>
    <lineage>
        <taxon>Eukaryota</taxon>
        <taxon>Metazoa</taxon>
        <taxon>Ecdysozoa</taxon>
        <taxon>Nematoda</taxon>
        <taxon>Chromadorea</taxon>
        <taxon>Rhabditida</taxon>
        <taxon>Tylenchina</taxon>
        <taxon>Panagrolaimomorpha</taxon>
        <taxon>Strongyloidoidea</taxon>
        <taxon>Steinernematidae</taxon>
        <taxon>Steinernema</taxon>
    </lineage>
</organism>
<keyword evidence="1" id="KW-0812">Transmembrane</keyword>
<feature type="transmembrane region" description="Helical" evidence="1">
    <location>
        <begin position="15"/>
        <end position="34"/>
    </location>
</feature>
<dbReference type="EMBL" id="JAUCMV010000003">
    <property type="protein sequence ID" value="KAK0408560.1"/>
    <property type="molecule type" value="Genomic_DNA"/>
</dbReference>
<protein>
    <submittedName>
        <fullName evidence="2">Uncharacterized protein</fullName>
    </submittedName>
</protein>
<feature type="transmembrane region" description="Helical" evidence="1">
    <location>
        <begin position="92"/>
        <end position="112"/>
    </location>
</feature>
<comment type="caution">
    <text evidence="2">The sequence shown here is derived from an EMBL/GenBank/DDBJ whole genome shotgun (WGS) entry which is preliminary data.</text>
</comment>
<gene>
    <name evidence="2" type="ORF">QR680_004024</name>
</gene>
<keyword evidence="3" id="KW-1185">Reference proteome</keyword>
<proteinExistence type="predicted"/>
<feature type="transmembrane region" description="Helical" evidence="1">
    <location>
        <begin position="275"/>
        <end position="293"/>
    </location>
</feature>
<feature type="transmembrane region" description="Helical" evidence="1">
    <location>
        <begin position="69"/>
        <end position="86"/>
    </location>
</feature>
<reference evidence="2" key="1">
    <citation type="submission" date="2023-06" db="EMBL/GenBank/DDBJ databases">
        <title>Genomic analysis of the entomopathogenic nematode Steinernema hermaphroditum.</title>
        <authorList>
            <person name="Schwarz E.M."/>
            <person name="Heppert J.K."/>
            <person name="Baniya A."/>
            <person name="Schwartz H.T."/>
            <person name="Tan C.-H."/>
            <person name="Antoshechkin I."/>
            <person name="Sternberg P.W."/>
            <person name="Goodrich-Blair H."/>
            <person name="Dillman A.R."/>
        </authorList>
    </citation>
    <scope>NUCLEOTIDE SEQUENCE</scope>
    <source>
        <strain evidence="2">PS9179</strain>
        <tissue evidence="2">Whole animal</tissue>
    </source>
</reference>